<evidence type="ECO:0000313" key="1">
    <source>
        <dbReference type="EMBL" id="CAD7227282.1"/>
    </source>
</evidence>
<dbReference type="PANTHER" id="PTHR30283:SF4">
    <property type="entry name" value="PEROXIDE STRESS RESISTANCE PROTEIN YAAA"/>
    <property type="match status" value="1"/>
</dbReference>
<reference evidence="1" key="1">
    <citation type="submission" date="2020-11" db="EMBL/GenBank/DDBJ databases">
        <authorList>
            <person name="Tran Van P."/>
        </authorList>
    </citation>
    <scope>NUCLEOTIDE SEQUENCE</scope>
</reference>
<dbReference type="HAMAP" id="MF_00652">
    <property type="entry name" value="UPF0246"/>
    <property type="match status" value="1"/>
</dbReference>
<dbReference type="Pfam" id="PF03883">
    <property type="entry name" value="H2O2_YaaD"/>
    <property type="match status" value="1"/>
</dbReference>
<dbReference type="EMBL" id="OB661093">
    <property type="protein sequence ID" value="CAD7227282.1"/>
    <property type="molecule type" value="Genomic_DNA"/>
</dbReference>
<dbReference type="AlphaFoldDB" id="A0A7R8W970"/>
<proteinExistence type="inferred from homology"/>
<name>A0A7R8W970_9CRUS</name>
<dbReference type="InterPro" id="IPR005583">
    <property type="entry name" value="YaaA"/>
</dbReference>
<organism evidence="1">
    <name type="scientific">Cyprideis torosa</name>
    <dbReference type="NCBI Taxonomy" id="163714"/>
    <lineage>
        <taxon>Eukaryota</taxon>
        <taxon>Metazoa</taxon>
        <taxon>Ecdysozoa</taxon>
        <taxon>Arthropoda</taxon>
        <taxon>Crustacea</taxon>
        <taxon>Oligostraca</taxon>
        <taxon>Ostracoda</taxon>
        <taxon>Podocopa</taxon>
        <taxon>Podocopida</taxon>
        <taxon>Cytherocopina</taxon>
        <taxon>Cytheroidea</taxon>
        <taxon>Cytherideidae</taxon>
        <taxon>Cyprideis</taxon>
    </lineage>
</organism>
<dbReference type="PANTHER" id="PTHR30283">
    <property type="entry name" value="PEROXIDE STRESS RESPONSE PROTEIN YAAA"/>
    <property type="match status" value="1"/>
</dbReference>
<dbReference type="GO" id="GO:0033194">
    <property type="term" value="P:response to hydroperoxide"/>
    <property type="evidence" value="ECO:0007669"/>
    <property type="project" value="TreeGrafter"/>
</dbReference>
<dbReference type="OrthoDB" id="5586845at2759"/>
<dbReference type="GO" id="GO:0005829">
    <property type="term" value="C:cytosol"/>
    <property type="evidence" value="ECO:0007669"/>
    <property type="project" value="TreeGrafter"/>
</dbReference>
<accession>A0A7R8W970</accession>
<sequence length="249" mass="28145">MLFLLSPSKTQKIGASHPRASLPQLLDQTALLLRDLKKLGATEIAESMHISSKLAQKTEEQYAALAVPPPHCSSSPALQVFQGSVFAQIERASFTEEDWLFAQEHMRILSGLYGILRPLDRIQTHRLEMDWSYGGESLGQFWRDHLERHINLELQSARCPVIINLASLEYARVLRQKRIGAKIVTIHFKEEKEGKRRTIAVHAKKARGAMANYIIKNKITTIDGLSRFTELGYAHIPSAGDESTLFFLR</sequence>
<protein>
    <submittedName>
        <fullName evidence="1">Uncharacterized protein</fullName>
    </submittedName>
</protein>
<gene>
    <name evidence="1" type="ORF">CTOB1V02_LOCUS5190</name>
</gene>